<name>A0ABR1NBA2_9PEZI</name>
<accession>A0ABR1NBA2</accession>
<dbReference type="EMBL" id="JBBPBF010000011">
    <property type="protein sequence ID" value="KAK7612119.1"/>
    <property type="molecule type" value="Genomic_DNA"/>
</dbReference>
<keyword evidence="3" id="KW-1185">Reference proteome</keyword>
<feature type="region of interest" description="Disordered" evidence="1">
    <location>
        <begin position="27"/>
        <end position="51"/>
    </location>
</feature>
<feature type="compositionally biased region" description="Basic and acidic residues" evidence="1">
    <location>
        <begin position="28"/>
        <end position="38"/>
    </location>
</feature>
<protein>
    <submittedName>
        <fullName evidence="2">Uncharacterized protein</fullName>
    </submittedName>
</protein>
<comment type="caution">
    <text evidence="2">The sequence shown here is derived from an EMBL/GenBank/DDBJ whole genome shotgun (WGS) entry which is preliminary data.</text>
</comment>
<feature type="compositionally biased region" description="Basic residues" evidence="1">
    <location>
        <begin position="39"/>
        <end position="48"/>
    </location>
</feature>
<gene>
    <name evidence="2" type="ORF">JOL62DRAFT_34726</name>
</gene>
<dbReference type="Proteomes" id="UP001367316">
    <property type="component" value="Unassembled WGS sequence"/>
</dbReference>
<proteinExistence type="predicted"/>
<reference evidence="2 3" key="1">
    <citation type="submission" date="2024-04" db="EMBL/GenBank/DDBJ databases">
        <title>Phyllosticta paracitricarpa is synonymous to the EU quarantine fungus P. citricarpa based on phylogenomic analyses.</title>
        <authorList>
            <consortium name="Lawrence Berkeley National Laboratory"/>
            <person name="Van ingen-buijs V.A."/>
            <person name="Van westerhoven A.C."/>
            <person name="Haridas S."/>
            <person name="Skiadas P."/>
            <person name="Martin F."/>
            <person name="Groenewald J.Z."/>
            <person name="Crous P.W."/>
            <person name="Seidl M.F."/>
        </authorList>
    </citation>
    <scope>NUCLEOTIDE SEQUENCE [LARGE SCALE GENOMIC DNA]</scope>
    <source>
        <strain evidence="2 3">CBS 141358</strain>
    </source>
</reference>
<evidence type="ECO:0000313" key="3">
    <source>
        <dbReference type="Proteomes" id="UP001367316"/>
    </source>
</evidence>
<evidence type="ECO:0000313" key="2">
    <source>
        <dbReference type="EMBL" id="KAK7612119.1"/>
    </source>
</evidence>
<organism evidence="2 3">
    <name type="scientific">Phyllosticta paracitricarpa</name>
    <dbReference type="NCBI Taxonomy" id="2016321"/>
    <lineage>
        <taxon>Eukaryota</taxon>
        <taxon>Fungi</taxon>
        <taxon>Dikarya</taxon>
        <taxon>Ascomycota</taxon>
        <taxon>Pezizomycotina</taxon>
        <taxon>Dothideomycetes</taxon>
        <taxon>Dothideomycetes incertae sedis</taxon>
        <taxon>Botryosphaeriales</taxon>
        <taxon>Phyllostictaceae</taxon>
        <taxon>Phyllosticta</taxon>
    </lineage>
</organism>
<sequence length="220" mass="24300">MYIRSAVPYVCLCLRSSRGVAGNLCAGRRGEKEREREGKKKKKKKKRAQGQWLRFCSSTSQQPRLPRTQTTRKRDGVVLDAWEATAGPTYSLLILRRAARLPTGEQSNNRPASGQESTALVVVEAQICLAGGRRTIRNGVPEDEGVRERAFRVAAAQSLDGLSSVVCMVLWFCSLSEARCRTRLQGTSETGLICPNHGGIILLFTCVGTRRRRGHGVLDE</sequence>
<evidence type="ECO:0000256" key="1">
    <source>
        <dbReference type="SAM" id="MobiDB-lite"/>
    </source>
</evidence>